<comment type="caution">
    <text evidence="1">The sequence shown here is derived from an EMBL/GenBank/DDBJ whole genome shotgun (WGS) entry which is preliminary data.</text>
</comment>
<accession>A0A6I4TBT9</accession>
<dbReference type="RefSeq" id="WP_160609910.1">
    <property type="nucleotide sequence ID" value="NZ_WTZA01000001.1"/>
</dbReference>
<name>A0A6I4TBT9_9SPHN</name>
<dbReference type="PROSITE" id="PS51257">
    <property type="entry name" value="PROKAR_LIPOPROTEIN"/>
    <property type="match status" value="1"/>
</dbReference>
<evidence type="ECO:0000313" key="2">
    <source>
        <dbReference type="Proteomes" id="UP000439522"/>
    </source>
</evidence>
<dbReference type="AlphaFoldDB" id="A0A6I4TBT9"/>
<reference evidence="1 2" key="1">
    <citation type="submission" date="2019-12" db="EMBL/GenBank/DDBJ databases">
        <title>Genomic-based taxomic classification of the family Erythrobacteraceae.</title>
        <authorList>
            <person name="Xu L."/>
        </authorList>
    </citation>
    <scope>NUCLEOTIDE SEQUENCE [LARGE SCALE GENOMIC DNA]</scope>
    <source>
        <strain evidence="1 2">100921-2</strain>
    </source>
</reference>
<proteinExistence type="predicted"/>
<protein>
    <recommendedName>
        <fullName evidence="3">Lipoprotein</fullName>
    </recommendedName>
</protein>
<dbReference type="Proteomes" id="UP000439522">
    <property type="component" value="Unassembled WGS sequence"/>
</dbReference>
<evidence type="ECO:0008006" key="3">
    <source>
        <dbReference type="Google" id="ProtNLM"/>
    </source>
</evidence>
<dbReference type="OrthoDB" id="7426847at2"/>
<evidence type="ECO:0000313" key="1">
    <source>
        <dbReference type="EMBL" id="MXO74127.1"/>
    </source>
</evidence>
<keyword evidence="2" id="KW-1185">Reference proteome</keyword>
<dbReference type="EMBL" id="WTZA01000001">
    <property type="protein sequence ID" value="MXO74127.1"/>
    <property type="molecule type" value="Genomic_DNA"/>
</dbReference>
<gene>
    <name evidence="1" type="ORF">GRI40_02685</name>
</gene>
<organism evidence="1 2">
    <name type="scientific">Tsuneonella aeria</name>
    <dbReference type="NCBI Taxonomy" id="1837929"/>
    <lineage>
        <taxon>Bacteria</taxon>
        <taxon>Pseudomonadati</taxon>
        <taxon>Pseudomonadota</taxon>
        <taxon>Alphaproteobacteria</taxon>
        <taxon>Sphingomonadales</taxon>
        <taxon>Erythrobacteraceae</taxon>
        <taxon>Tsuneonella</taxon>
    </lineage>
</organism>
<sequence>MIRAAALIALAGLAACSEPADQKAESADDFAQRAGVGGAAAGAPAVAEINAQPLAAPTGKALLTPLARNAPTALGEIHGGCSYIYQGRSLLVVGAPDTTDATGKGVLVIDGQQVVLPGAAAGGPQVVESGPTLSGNGYTVAVLRADGAPRSVSGRNEWAADLVVTGPTGETTFSPGTWNCTP</sequence>